<evidence type="ECO:0000256" key="2">
    <source>
        <dbReference type="ARBA" id="ARBA00023015"/>
    </source>
</evidence>
<organism evidence="6 7">
    <name type="scientific">Candidimonas humi</name>
    <dbReference type="NCBI Taxonomy" id="683355"/>
    <lineage>
        <taxon>Bacteria</taxon>
        <taxon>Pseudomonadati</taxon>
        <taxon>Pseudomonadota</taxon>
        <taxon>Betaproteobacteria</taxon>
        <taxon>Burkholderiales</taxon>
        <taxon>Alcaligenaceae</taxon>
        <taxon>Candidimonas</taxon>
    </lineage>
</organism>
<evidence type="ECO:0000256" key="4">
    <source>
        <dbReference type="ARBA" id="ARBA00023163"/>
    </source>
</evidence>
<keyword evidence="2" id="KW-0805">Transcription regulation</keyword>
<feature type="domain" description="HTH lysR-type" evidence="5">
    <location>
        <begin position="1"/>
        <end position="58"/>
    </location>
</feature>
<comment type="caution">
    <text evidence="6">The sequence shown here is derived from an EMBL/GenBank/DDBJ whole genome shotgun (WGS) entry which is preliminary data.</text>
</comment>
<evidence type="ECO:0000313" key="6">
    <source>
        <dbReference type="EMBL" id="MFC4202770.1"/>
    </source>
</evidence>
<dbReference type="EMBL" id="JBHSBV010000006">
    <property type="protein sequence ID" value="MFC4202770.1"/>
    <property type="molecule type" value="Genomic_DNA"/>
</dbReference>
<accession>A0ABV8P0Q0</accession>
<keyword evidence="3" id="KW-0238">DNA-binding</keyword>
<protein>
    <submittedName>
        <fullName evidence="6">LysR family transcriptional regulator</fullName>
    </submittedName>
</protein>
<gene>
    <name evidence="6" type="ORF">ACFOY1_17595</name>
</gene>
<dbReference type="Pfam" id="PF03466">
    <property type="entry name" value="LysR_substrate"/>
    <property type="match status" value="1"/>
</dbReference>
<dbReference type="InterPro" id="IPR000847">
    <property type="entry name" value="LysR_HTH_N"/>
</dbReference>
<dbReference type="Pfam" id="PF00126">
    <property type="entry name" value="HTH_1"/>
    <property type="match status" value="1"/>
</dbReference>
<evidence type="ECO:0000256" key="3">
    <source>
        <dbReference type="ARBA" id="ARBA00023125"/>
    </source>
</evidence>
<dbReference type="RefSeq" id="WP_217966252.1">
    <property type="nucleotide sequence ID" value="NZ_JAHTBN010000011.1"/>
</dbReference>
<keyword evidence="4" id="KW-0804">Transcription</keyword>
<name>A0ABV8P0Q0_9BURK</name>
<comment type="similarity">
    <text evidence="1">Belongs to the LysR transcriptional regulatory family.</text>
</comment>
<keyword evidence="7" id="KW-1185">Reference proteome</keyword>
<evidence type="ECO:0000256" key="1">
    <source>
        <dbReference type="ARBA" id="ARBA00009437"/>
    </source>
</evidence>
<sequence length="310" mass="34408">MQRRHIEAVVAIADHGSVHRAAAALGMPQPALSRLLAEAEARLGGRLFDRSVHGSKPTLQGRTVLAQARFALHSMQRLDHAMDASGPVVRLGCIPRAMHTLMPQLLTRLYRPAAQDAGRYGQRAMRISVVEDSSMRLFAALREEALDFAVMRHESGPSGIGKEFAVERLYDERPLIVCGRANTALGNGPVALADLADHEWILPSSQTTSRAMLERFWARHRLPALRSVIETRTFESNLGLVAETPFISVVPEFIARRYERLGLVRVLDVRPAFPANPVMLVCSHEARGDEVLDLFRRMVHEAARGARKKP</sequence>
<dbReference type="PROSITE" id="PS50931">
    <property type="entry name" value="HTH_LYSR"/>
    <property type="match status" value="1"/>
</dbReference>
<evidence type="ECO:0000259" key="5">
    <source>
        <dbReference type="PROSITE" id="PS50931"/>
    </source>
</evidence>
<reference evidence="7" key="1">
    <citation type="journal article" date="2019" name="Int. J. Syst. Evol. Microbiol.">
        <title>The Global Catalogue of Microorganisms (GCM) 10K type strain sequencing project: providing services to taxonomists for standard genome sequencing and annotation.</title>
        <authorList>
            <consortium name="The Broad Institute Genomics Platform"/>
            <consortium name="The Broad Institute Genome Sequencing Center for Infectious Disease"/>
            <person name="Wu L."/>
            <person name="Ma J."/>
        </authorList>
    </citation>
    <scope>NUCLEOTIDE SEQUENCE [LARGE SCALE GENOMIC DNA]</scope>
    <source>
        <strain evidence="7">LMG 24813</strain>
    </source>
</reference>
<dbReference type="InterPro" id="IPR005119">
    <property type="entry name" value="LysR_subst-bd"/>
</dbReference>
<evidence type="ECO:0000313" key="7">
    <source>
        <dbReference type="Proteomes" id="UP001595848"/>
    </source>
</evidence>
<dbReference type="PANTHER" id="PTHR30126:SF40">
    <property type="entry name" value="HTH-TYPE TRANSCRIPTIONAL REGULATOR GLTR"/>
    <property type="match status" value="1"/>
</dbReference>
<proteinExistence type="inferred from homology"/>
<dbReference type="Proteomes" id="UP001595848">
    <property type="component" value="Unassembled WGS sequence"/>
</dbReference>
<dbReference type="PANTHER" id="PTHR30126">
    <property type="entry name" value="HTH-TYPE TRANSCRIPTIONAL REGULATOR"/>
    <property type="match status" value="1"/>
</dbReference>